<dbReference type="InterPro" id="IPR007763">
    <property type="entry name" value="NDUFA12"/>
</dbReference>
<evidence type="ECO:0000313" key="2">
    <source>
        <dbReference type="EMBL" id="KAA5614415.1"/>
    </source>
</evidence>
<sequence length="118" mass="13423">MTIGTRIFTLLKGRQVGTDASGNVYYEERRVRTGRRTRRWVLYRGGPVDASRVPPEWHAWLHYTTDAPLPVQNRRPWQKPHLANLTGTAGSYRPAGHDYMGGQRARATGDYEAWTPGT</sequence>
<dbReference type="NCBIfam" id="NF006040">
    <property type="entry name" value="PRK08183.1"/>
    <property type="match status" value="1"/>
</dbReference>
<dbReference type="GO" id="GO:0006979">
    <property type="term" value="P:response to oxidative stress"/>
    <property type="evidence" value="ECO:0007669"/>
    <property type="project" value="TreeGrafter"/>
</dbReference>
<evidence type="ECO:0000313" key="3">
    <source>
        <dbReference type="Proteomes" id="UP000325255"/>
    </source>
</evidence>
<dbReference type="Pfam" id="PF05071">
    <property type="entry name" value="NDUFA12"/>
    <property type="match status" value="1"/>
</dbReference>
<organism evidence="2 3">
    <name type="scientific">Rhodovastum atsumiense</name>
    <dbReference type="NCBI Taxonomy" id="504468"/>
    <lineage>
        <taxon>Bacteria</taxon>
        <taxon>Pseudomonadati</taxon>
        <taxon>Pseudomonadota</taxon>
        <taxon>Alphaproteobacteria</taxon>
        <taxon>Acetobacterales</taxon>
        <taxon>Acetobacteraceae</taxon>
        <taxon>Rhodovastum</taxon>
    </lineage>
</organism>
<accession>A0A5M6J433</accession>
<dbReference type="Proteomes" id="UP000325255">
    <property type="component" value="Unassembled WGS sequence"/>
</dbReference>
<gene>
    <name evidence="2" type="ORF">F1189_01285</name>
</gene>
<dbReference type="AlphaFoldDB" id="A0A5M6J433"/>
<name>A0A5M6J433_9PROT</name>
<dbReference type="GO" id="GO:0045271">
    <property type="term" value="C:respiratory chain complex I"/>
    <property type="evidence" value="ECO:0007669"/>
    <property type="project" value="InterPro"/>
</dbReference>
<dbReference type="EMBL" id="VWPK01000002">
    <property type="protein sequence ID" value="KAA5614415.1"/>
    <property type="molecule type" value="Genomic_DNA"/>
</dbReference>
<dbReference type="PANTHER" id="PTHR12910">
    <property type="entry name" value="NADH-UBIQUINONE OXIDOREDUCTASE SUBUNIT B17.2"/>
    <property type="match status" value="1"/>
</dbReference>
<keyword evidence="2" id="KW-0830">Ubiquinone</keyword>
<dbReference type="OrthoDB" id="9795340at2"/>
<dbReference type="PANTHER" id="PTHR12910:SF2">
    <property type="entry name" value="NADH DEHYDROGENASE [UBIQUINONE] 1 ALPHA SUBCOMPLEX SUBUNIT 12"/>
    <property type="match status" value="1"/>
</dbReference>
<dbReference type="RefSeq" id="WP_150038911.1">
    <property type="nucleotide sequence ID" value="NZ_OW485601.1"/>
</dbReference>
<proteinExistence type="predicted"/>
<protein>
    <submittedName>
        <fullName evidence="2">NADH:ubiquinone oxidoreductase subunit NDUFA12</fullName>
    </submittedName>
</protein>
<feature type="region of interest" description="Disordered" evidence="1">
    <location>
        <begin position="88"/>
        <end position="118"/>
    </location>
</feature>
<reference evidence="2 3" key="1">
    <citation type="submission" date="2019-09" db="EMBL/GenBank/DDBJ databases">
        <title>Genome sequence of Rhodovastum atsumiense, a diverse member of the Acetobacteraceae family of non-sulfur purple photosynthetic bacteria.</title>
        <authorList>
            <person name="Meyer T."/>
            <person name="Kyndt J."/>
        </authorList>
    </citation>
    <scope>NUCLEOTIDE SEQUENCE [LARGE SCALE GENOMIC DNA]</scope>
    <source>
        <strain evidence="2 3">DSM 21279</strain>
    </source>
</reference>
<keyword evidence="3" id="KW-1185">Reference proteome</keyword>
<evidence type="ECO:0000256" key="1">
    <source>
        <dbReference type="SAM" id="MobiDB-lite"/>
    </source>
</evidence>
<comment type="caution">
    <text evidence="2">The sequence shown here is derived from an EMBL/GenBank/DDBJ whole genome shotgun (WGS) entry which is preliminary data.</text>
</comment>